<sequence>MVLGIAIEQVSAPSFVDFIDGVKNGESPSEGVLNRPTRQLAERTEYLKEQVELLGGIIEDLNGQQYSDITRSLVATLMSFCTTNRLILINFHF</sequence>
<accession>A0A345DE44</accession>
<evidence type="ECO:0000313" key="2">
    <source>
        <dbReference type="Proteomes" id="UP000252182"/>
    </source>
</evidence>
<dbReference type="EMBL" id="CP031124">
    <property type="protein sequence ID" value="AXF86632.1"/>
    <property type="molecule type" value="Genomic_DNA"/>
</dbReference>
<reference evidence="2" key="1">
    <citation type="submission" date="2018-07" db="EMBL/GenBank/DDBJ databases">
        <authorList>
            <person name="Kim H."/>
        </authorList>
    </citation>
    <scope>NUCLEOTIDE SEQUENCE [LARGE SCALE GENOMIC DNA]</scope>
    <source>
        <strain evidence="2">F02</strain>
    </source>
</reference>
<evidence type="ECO:0000313" key="1">
    <source>
        <dbReference type="EMBL" id="AXF86632.1"/>
    </source>
</evidence>
<proteinExistence type="predicted"/>
<dbReference type="RefSeq" id="WP_114563685.1">
    <property type="nucleotide sequence ID" value="NZ_CP031124.1"/>
</dbReference>
<organism evidence="1 2">
    <name type="scientific">Ephemeroptericola cinctiostellae</name>
    <dbReference type="NCBI Taxonomy" id="2268024"/>
    <lineage>
        <taxon>Bacteria</taxon>
        <taxon>Pseudomonadati</taxon>
        <taxon>Pseudomonadota</taxon>
        <taxon>Betaproteobacteria</taxon>
        <taxon>Burkholderiales</taxon>
        <taxon>Burkholderiaceae</taxon>
        <taxon>Ephemeroptericola</taxon>
    </lineage>
</organism>
<keyword evidence="2" id="KW-1185">Reference proteome</keyword>
<protein>
    <submittedName>
        <fullName evidence="1">Uncharacterized protein</fullName>
    </submittedName>
</protein>
<dbReference type="AlphaFoldDB" id="A0A345DE44"/>
<dbReference type="KEGG" id="hyf:DTO96_102387"/>
<gene>
    <name evidence="1" type="ORF">DTO96_102387</name>
</gene>
<name>A0A345DE44_9BURK</name>
<dbReference type="Proteomes" id="UP000252182">
    <property type="component" value="Chromosome"/>
</dbReference>